<dbReference type="Proteomes" id="UP000249890">
    <property type="component" value="Chromosome"/>
</dbReference>
<dbReference type="KEGG" id="pdh:B9T62_22820"/>
<keyword evidence="2" id="KW-1185">Reference proteome</keyword>
<dbReference type="Pfam" id="PF14198">
    <property type="entry name" value="TnpV"/>
    <property type="match status" value="1"/>
</dbReference>
<evidence type="ECO:0000313" key="1">
    <source>
        <dbReference type="EMBL" id="ASA23389.1"/>
    </source>
</evidence>
<organism evidence="1 2">
    <name type="scientific">Paenibacillus donghaensis</name>
    <dbReference type="NCBI Taxonomy" id="414771"/>
    <lineage>
        <taxon>Bacteria</taxon>
        <taxon>Bacillati</taxon>
        <taxon>Bacillota</taxon>
        <taxon>Bacilli</taxon>
        <taxon>Bacillales</taxon>
        <taxon>Paenibacillaceae</taxon>
        <taxon>Paenibacillus</taxon>
    </lineage>
</organism>
<protein>
    <submittedName>
        <fullName evidence="1">TnpV protein</fullName>
    </submittedName>
</protein>
<proteinExistence type="predicted"/>
<gene>
    <name evidence="1" type="ORF">B9T62_22820</name>
</gene>
<dbReference type="AlphaFoldDB" id="A0A2Z2KLM7"/>
<dbReference type="OrthoDB" id="9797564at2"/>
<dbReference type="RefSeq" id="WP_087917382.1">
    <property type="nucleotide sequence ID" value="NZ_CP021780.1"/>
</dbReference>
<evidence type="ECO:0000313" key="2">
    <source>
        <dbReference type="Proteomes" id="UP000249890"/>
    </source>
</evidence>
<dbReference type="EMBL" id="CP021780">
    <property type="protein sequence ID" value="ASA23389.1"/>
    <property type="molecule type" value="Genomic_DNA"/>
</dbReference>
<sequence length="124" mass="14573">MNKKEHPSLTYHEIDGLLYPDLQISGNPEANQQPLGKYGRMALNHLRNHHPQRFLILQMQGDLMEKIHQVEKEALERLEQLSEQLLRLQPMPQTEDTLVRTRHLNQIKSTAEELVLNEIVLRPR</sequence>
<name>A0A2Z2KLM7_9BACL</name>
<reference evidence="1 2" key="1">
    <citation type="submission" date="2017-06" db="EMBL/GenBank/DDBJ databases">
        <title>Complete genome sequence of Paenibacillus donghaensis KCTC 13049T isolated from East Sea sediment, South Korea.</title>
        <authorList>
            <person name="Jung B.K."/>
            <person name="Hong S.-J."/>
            <person name="Shin J.-H."/>
        </authorList>
    </citation>
    <scope>NUCLEOTIDE SEQUENCE [LARGE SCALE GENOMIC DNA]</scope>
    <source>
        <strain evidence="1 2">KCTC 13049</strain>
    </source>
</reference>
<dbReference type="InterPro" id="IPR026989">
    <property type="entry name" value="TnpV"/>
</dbReference>
<accession>A0A2Z2KLM7</accession>